<feature type="transmembrane region" description="Helical" evidence="6">
    <location>
        <begin position="237"/>
        <end position="259"/>
    </location>
</feature>
<feature type="transmembrane region" description="Helical" evidence="6">
    <location>
        <begin position="376"/>
        <end position="398"/>
    </location>
</feature>
<evidence type="ECO:0000256" key="4">
    <source>
        <dbReference type="ARBA" id="ARBA00022989"/>
    </source>
</evidence>
<name>A0ABT5HSA3_9CAUL</name>
<feature type="transmembrane region" description="Helical" evidence="6">
    <location>
        <begin position="136"/>
        <end position="158"/>
    </location>
</feature>
<feature type="transmembrane region" description="Helical" evidence="6">
    <location>
        <begin position="312"/>
        <end position="329"/>
    </location>
</feature>
<evidence type="ECO:0000256" key="1">
    <source>
        <dbReference type="ARBA" id="ARBA00004141"/>
    </source>
</evidence>
<dbReference type="InterPro" id="IPR012732">
    <property type="entry name" value="Thia_CytX"/>
</dbReference>
<evidence type="ECO:0000313" key="7">
    <source>
        <dbReference type="EMBL" id="MDC7682341.1"/>
    </source>
</evidence>
<dbReference type="NCBIfam" id="TIGR02358">
    <property type="entry name" value="thia_cytX"/>
    <property type="match status" value="1"/>
</dbReference>
<keyword evidence="5 6" id="KW-0472">Membrane</keyword>
<comment type="subcellular location">
    <subcellularLocation>
        <location evidence="1">Membrane</location>
        <topology evidence="1">Multi-pass membrane protein</topology>
    </subcellularLocation>
</comment>
<protein>
    <submittedName>
        <fullName evidence="7">Hydroxymethylpyrimidine transporter CytX</fullName>
    </submittedName>
</protein>
<feature type="transmembrane region" description="Helical" evidence="6">
    <location>
        <begin position="404"/>
        <end position="422"/>
    </location>
</feature>
<feature type="transmembrane region" description="Helical" evidence="6">
    <location>
        <begin position="197"/>
        <end position="216"/>
    </location>
</feature>
<reference evidence="7 8" key="1">
    <citation type="submission" date="2023-01" db="EMBL/GenBank/DDBJ databases">
        <title>Novel species of the genus Asticcacaulis isolated from rivers.</title>
        <authorList>
            <person name="Lu H."/>
        </authorList>
    </citation>
    <scope>NUCLEOTIDE SEQUENCE [LARGE SCALE GENOMIC DNA]</scope>
    <source>
        <strain evidence="7 8">BYS171W</strain>
    </source>
</reference>
<evidence type="ECO:0000256" key="5">
    <source>
        <dbReference type="ARBA" id="ARBA00023136"/>
    </source>
</evidence>
<feature type="transmembrane region" description="Helical" evidence="6">
    <location>
        <begin position="265"/>
        <end position="284"/>
    </location>
</feature>
<feature type="transmembrane region" description="Helical" evidence="6">
    <location>
        <begin position="335"/>
        <end position="356"/>
    </location>
</feature>
<dbReference type="RefSeq" id="WP_272746834.1">
    <property type="nucleotide sequence ID" value="NZ_JAQQKX010000002.1"/>
</dbReference>
<comment type="similarity">
    <text evidence="2">Belongs to the purine-cytosine permease (2.A.39) family.</text>
</comment>
<gene>
    <name evidence="7" type="primary">cytX</name>
    <name evidence="7" type="ORF">PQU92_03585</name>
</gene>
<feature type="transmembrane region" description="Helical" evidence="6">
    <location>
        <begin position="26"/>
        <end position="47"/>
    </location>
</feature>
<feature type="transmembrane region" description="Helical" evidence="6">
    <location>
        <begin position="165"/>
        <end position="185"/>
    </location>
</feature>
<evidence type="ECO:0000313" key="8">
    <source>
        <dbReference type="Proteomes" id="UP001214854"/>
    </source>
</evidence>
<dbReference type="Gene3D" id="1.10.4160.10">
    <property type="entry name" value="Hydantoin permease"/>
    <property type="match status" value="1"/>
</dbReference>
<dbReference type="PANTHER" id="PTHR30569:SF0">
    <property type="entry name" value="CYTOSINE PERMEASE"/>
    <property type="match status" value="1"/>
</dbReference>
<dbReference type="PANTHER" id="PTHR30569">
    <property type="entry name" value="CYTOSINE TRANSPORTER CODB"/>
    <property type="match status" value="1"/>
</dbReference>
<dbReference type="Proteomes" id="UP001214854">
    <property type="component" value="Unassembled WGS sequence"/>
</dbReference>
<evidence type="ECO:0000256" key="3">
    <source>
        <dbReference type="ARBA" id="ARBA00022692"/>
    </source>
</evidence>
<dbReference type="Pfam" id="PF02133">
    <property type="entry name" value="Transp_cyt_pur"/>
    <property type="match status" value="1"/>
</dbReference>
<dbReference type="EMBL" id="JAQQKX010000002">
    <property type="protein sequence ID" value="MDC7682341.1"/>
    <property type="molecule type" value="Genomic_DNA"/>
</dbReference>
<evidence type="ECO:0000256" key="6">
    <source>
        <dbReference type="SAM" id="Phobius"/>
    </source>
</evidence>
<feature type="transmembrane region" description="Helical" evidence="6">
    <location>
        <begin position="96"/>
        <end position="116"/>
    </location>
</feature>
<comment type="caution">
    <text evidence="7">The sequence shown here is derived from an EMBL/GenBank/DDBJ whole genome shotgun (WGS) entry which is preliminary data.</text>
</comment>
<organism evidence="7 8">
    <name type="scientific">Asticcacaulis aquaticus</name>
    <dbReference type="NCBI Taxonomy" id="2984212"/>
    <lineage>
        <taxon>Bacteria</taxon>
        <taxon>Pseudomonadati</taxon>
        <taxon>Pseudomonadota</taxon>
        <taxon>Alphaproteobacteria</taxon>
        <taxon>Caulobacterales</taxon>
        <taxon>Caulobacteraceae</taxon>
        <taxon>Asticcacaulis</taxon>
    </lineage>
</organism>
<keyword evidence="3 6" id="KW-0812">Transmembrane</keyword>
<dbReference type="InterPro" id="IPR001248">
    <property type="entry name" value="Pur-cyt_permease"/>
</dbReference>
<keyword evidence="4 6" id="KW-1133">Transmembrane helix</keyword>
<keyword evidence="8" id="KW-1185">Reference proteome</keyword>
<evidence type="ECO:0000256" key="2">
    <source>
        <dbReference type="ARBA" id="ARBA00008974"/>
    </source>
</evidence>
<sequence>MSQPDSYDPFVPAPADKRVLSTRDAFSLWFSLGIGLLVLQAGAYLVPGLSLPQALLAIVVGSGIGAILLALAGVVGADTGLATMAGLRPTLGIRGAHVAAVLNILQLIGWGAFEIIAMRDAASTLSQNAFGASLPILWTLVFGVAATALAIMGPLSFIRRLLRKYGLWILLAGAAWMTFALLSSGDLSAAFAQPGDGSLAFGGAVDLVIAMPLSWLPLIADYARFGKSPGAMFKGSAAGYALANIWFFSLGAAYALSAGQSADNMLLSALATTGGGLALLFILIDETDNIFADIFSAATSLASLIKAHIRHLVIGFGVLCTGIALFVPMTQFLTFLYAIGSVFTPLYGVFLVDHFIVRKRQVVASEIHSLKGPYAFTLGISLTAFAAWSLGVATYYAVLNIMPSLGATLPAFAVSAISYWGLARLTRRASR</sequence>
<dbReference type="InterPro" id="IPR030191">
    <property type="entry name" value="CodB"/>
</dbReference>
<accession>A0ABT5HSA3</accession>
<proteinExistence type="inferred from homology"/>
<feature type="transmembrane region" description="Helical" evidence="6">
    <location>
        <begin position="53"/>
        <end position="75"/>
    </location>
</feature>